<dbReference type="EC" id="3.5.99.2" evidence="1"/>
<comment type="pathway">
    <text evidence="1">Cofactor biosynthesis; thiamine diphosphate biosynthesis.</text>
</comment>
<dbReference type="NCBIfam" id="TIGR04306">
    <property type="entry name" value="salvage_TenA"/>
    <property type="match status" value="1"/>
</dbReference>
<comment type="similarity">
    <text evidence="1">Belongs to the TenA family.</text>
</comment>
<dbReference type="GO" id="GO:0009228">
    <property type="term" value="P:thiamine biosynthetic process"/>
    <property type="evidence" value="ECO:0007669"/>
    <property type="project" value="UniProtKB-KW"/>
</dbReference>
<keyword evidence="1" id="KW-0378">Hydrolase</keyword>
<dbReference type="Pfam" id="PF03070">
    <property type="entry name" value="TENA_THI-4"/>
    <property type="match status" value="1"/>
</dbReference>
<dbReference type="GO" id="GO:0009229">
    <property type="term" value="P:thiamine diphosphate biosynthetic process"/>
    <property type="evidence" value="ECO:0007669"/>
    <property type="project" value="UniProtKB-UniPathway"/>
</dbReference>
<dbReference type="UniPathway" id="UPA00060"/>
<proteinExistence type="inferred from homology"/>
<dbReference type="PANTHER" id="PTHR43198:SF2">
    <property type="entry name" value="SI:CH1073-67J19.1-RELATED"/>
    <property type="match status" value="1"/>
</dbReference>
<dbReference type="EMBL" id="CP063849">
    <property type="protein sequence ID" value="QOY92143.1"/>
    <property type="molecule type" value="Genomic_DNA"/>
</dbReference>
<keyword evidence="4" id="KW-1185">Reference proteome</keyword>
<dbReference type="Proteomes" id="UP000593892">
    <property type="component" value="Chromosome"/>
</dbReference>
<comment type="catalytic activity">
    <reaction evidence="1">
        <text>4-amino-5-aminomethyl-2-methylpyrimidine + H2O = 4-amino-5-hydroxymethyl-2-methylpyrimidine + NH4(+)</text>
        <dbReference type="Rhea" id="RHEA:31799"/>
        <dbReference type="ChEBI" id="CHEBI:15377"/>
        <dbReference type="ChEBI" id="CHEBI:16892"/>
        <dbReference type="ChEBI" id="CHEBI:28938"/>
        <dbReference type="ChEBI" id="CHEBI:63416"/>
        <dbReference type="EC" id="3.5.99.2"/>
    </reaction>
</comment>
<comment type="catalytic activity">
    <reaction evidence="1">
        <text>thiamine + H2O = 5-(2-hydroxyethyl)-4-methylthiazole + 4-amino-5-hydroxymethyl-2-methylpyrimidine + H(+)</text>
        <dbReference type="Rhea" id="RHEA:17509"/>
        <dbReference type="ChEBI" id="CHEBI:15377"/>
        <dbReference type="ChEBI" id="CHEBI:15378"/>
        <dbReference type="ChEBI" id="CHEBI:16892"/>
        <dbReference type="ChEBI" id="CHEBI:17957"/>
        <dbReference type="ChEBI" id="CHEBI:18385"/>
        <dbReference type="EC" id="3.5.99.2"/>
    </reaction>
</comment>
<dbReference type="InterPro" id="IPR016084">
    <property type="entry name" value="Haem_Oase-like_multi-hlx"/>
</dbReference>
<reference evidence="3 4" key="1">
    <citation type="submission" date="2020-10" db="EMBL/GenBank/DDBJ databases">
        <title>Complete genome sequence of Paludibaculum fermentans P105T, a facultatively anaerobic acidobacterium capable of dissimilatory Fe(III) reduction.</title>
        <authorList>
            <person name="Dedysh S.N."/>
            <person name="Beletsky A.V."/>
            <person name="Kulichevskaya I.S."/>
            <person name="Mardanov A.V."/>
            <person name="Ravin N.V."/>
        </authorList>
    </citation>
    <scope>NUCLEOTIDE SEQUENCE [LARGE SCALE GENOMIC DNA]</scope>
    <source>
        <strain evidence="3 4">P105</strain>
    </source>
</reference>
<protein>
    <recommendedName>
        <fullName evidence="1">Aminopyrimidine aminohydrolase</fullName>
        <ecNumber evidence="1">3.5.99.2</ecNumber>
    </recommendedName>
</protein>
<keyword evidence="1" id="KW-0784">Thiamine biosynthesis</keyword>
<gene>
    <name evidence="3" type="primary">tenA</name>
    <name evidence="3" type="ORF">IRI77_26510</name>
</gene>
<dbReference type="AlphaFoldDB" id="A0A7S7NYI8"/>
<sequence>MLAALPCRAADFTTEQWSAIGQIYAKTLAHPFLKGLSDGTLPRECFQFYLIQDSLYLRAFAQALNLLAAKAPREDWSLTLAQHSIDTLKEERRMHQVVLASYGVTPAMAAAAEMAPTNAAYTNHLLAAVQRLTFSEGLSAMLPCYWIYWEVGKQLVRQGSRNKDYQRWIDNYAGEEYATTVRQVLAMMNESASQASPDQRREALRLFVRSARYEYLFWDMAWRREQWQP</sequence>
<dbReference type="GO" id="GO:0005829">
    <property type="term" value="C:cytosol"/>
    <property type="evidence" value="ECO:0007669"/>
    <property type="project" value="TreeGrafter"/>
</dbReference>
<evidence type="ECO:0000259" key="2">
    <source>
        <dbReference type="Pfam" id="PF03070"/>
    </source>
</evidence>
<evidence type="ECO:0000313" key="4">
    <source>
        <dbReference type="Proteomes" id="UP000593892"/>
    </source>
</evidence>
<dbReference type="InterPro" id="IPR027574">
    <property type="entry name" value="Thiaminase_II"/>
</dbReference>
<dbReference type="InterPro" id="IPR004305">
    <property type="entry name" value="Thiaminase-2/PQQC"/>
</dbReference>
<dbReference type="InterPro" id="IPR050967">
    <property type="entry name" value="Thiamine_Salvage_TenA"/>
</dbReference>
<dbReference type="CDD" id="cd19365">
    <property type="entry name" value="TenA_C-like"/>
    <property type="match status" value="1"/>
</dbReference>
<evidence type="ECO:0000313" key="3">
    <source>
        <dbReference type="EMBL" id="QOY92143.1"/>
    </source>
</evidence>
<dbReference type="PANTHER" id="PTHR43198">
    <property type="entry name" value="BIFUNCTIONAL TH2 PROTEIN"/>
    <property type="match status" value="1"/>
</dbReference>
<name>A0A7S7NYI8_PALFE</name>
<dbReference type="GO" id="GO:0050334">
    <property type="term" value="F:thiaminase activity"/>
    <property type="evidence" value="ECO:0007669"/>
    <property type="project" value="UniProtKB-EC"/>
</dbReference>
<dbReference type="KEGG" id="pfer:IRI77_26510"/>
<comment type="function">
    <text evidence="1">Catalyzes an amino-pyrimidine hydrolysis reaction at the C5' of the pyrimidine moiety of thiamine compounds, a reaction that is part of a thiamine salvage pathway.</text>
</comment>
<dbReference type="Gene3D" id="1.20.910.10">
    <property type="entry name" value="Heme oxygenase-like"/>
    <property type="match status" value="1"/>
</dbReference>
<dbReference type="SUPFAM" id="SSF48613">
    <property type="entry name" value="Heme oxygenase-like"/>
    <property type="match status" value="1"/>
</dbReference>
<accession>A0A7S7NYI8</accession>
<evidence type="ECO:0000256" key="1">
    <source>
        <dbReference type="RuleBase" id="RU363093"/>
    </source>
</evidence>
<feature type="domain" description="Thiaminase-2/PQQC" evidence="2">
    <location>
        <begin position="19"/>
        <end position="223"/>
    </location>
</feature>
<organism evidence="3 4">
    <name type="scientific">Paludibaculum fermentans</name>
    <dbReference type="NCBI Taxonomy" id="1473598"/>
    <lineage>
        <taxon>Bacteria</taxon>
        <taxon>Pseudomonadati</taxon>
        <taxon>Acidobacteriota</taxon>
        <taxon>Terriglobia</taxon>
        <taxon>Bryobacterales</taxon>
        <taxon>Bryobacteraceae</taxon>
        <taxon>Paludibaculum</taxon>
    </lineage>
</organism>